<name>A0A9D1R2Q6_9BACT</name>
<dbReference type="EMBL" id="DXGI01000364">
    <property type="protein sequence ID" value="HIW79403.1"/>
    <property type="molecule type" value="Genomic_DNA"/>
</dbReference>
<proteinExistence type="predicted"/>
<comment type="caution">
    <text evidence="1">The sequence shown here is derived from an EMBL/GenBank/DDBJ whole genome shotgun (WGS) entry which is preliminary data.</text>
</comment>
<reference evidence="1" key="1">
    <citation type="journal article" date="2021" name="PeerJ">
        <title>Extensive microbial diversity within the chicken gut microbiome revealed by metagenomics and culture.</title>
        <authorList>
            <person name="Gilroy R."/>
            <person name="Ravi A."/>
            <person name="Getino M."/>
            <person name="Pursley I."/>
            <person name="Horton D.L."/>
            <person name="Alikhan N.F."/>
            <person name="Baker D."/>
            <person name="Gharbi K."/>
            <person name="Hall N."/>
            <person name="Watson M."/>
            <person name="Adriaenssens E.M."/>
            <person name="Foster-Nyarko E."/>
            <person name="Jarju S."/>
            <person name="Secka A."/>
            <person name="Antonio M."/>
            <person name="Oren A."/>
            <person name="Chaudhuri R.R."/>
            <person name="La Ragione R."/>
            <person name="Hildebrand F."/>
            <person name="Pallen M.J."/>
        </authorList>
    </citation>
    <scope>NUCLEOTIDE SEQUENCE</scope>
    <source>
        <strain evidence="1">ChiSxjej5B17-1746</strain>
    </source>
</reference>
<organism evidence="1 2">
    <name type="scientific">Candidatus Bilophila faecipullorum</name>
    <dbReference type="NCBI Taxonomy" id="2838482"/>
    <lineage>
        <taxon>Bacteria</taxon>
        <taxon>Pseudomonadati</taxon>
        <taxon>Thermodesulfobacteriota</taxon>
        <taxon>Desulfovibrionia</taxon>
        <taxon>Desulfovibrionales</taxon>
        <taxon>Desulfovibrionaceae</taxon>
        <taxon>Bilophila</taxon>
    </lineage>
</organism>
<protein>
    <submittedName>
        <fullName evidence="1">Uncharacterized protein</fullName>
    </submittedName>
</protein>
<evidence type="ECO:0000313" key="2">
    <source>
        <dbReference type="Proteomes" id="UP000824264"/>
    </source>
</evidence>
<dbReference type="AlphaFoldDB" id="A0A9D1R2Q6"/>
<evidence type="ECO:0000313" key="1">
    <source>
        <dbReference type="EMBL" id="HIW79403.1"/>
    </source>
</evidence>
<sequence>MPRPQASEFPGMGGVPLACGAYRSRVATHRLPSDIPVRPVARAAATGTLWRLHMIRADVTMMSGMPFSPTATVSQTEKRNSRA</sequence>
<accession>A0A9D1R2Q6</accession>
<reference evidence="1" key="2">
    <citation type="submission" date="2021-04" db="EMBL/GenBank/DDBJ databases">
        <authorList>
            <person name="Gilroy R."/>
        </authorList>
    </citation>
    <scope>NUCLEOTIDE SEQUENCE</scope>
    <source>
        <strain evidence="1">ChiSxjej5B17-1746</strain>
    </source>
</reference>
<gene>
    <name evidence="1" type="ORF">H9874_09720</name>
</gene>
<dbReference type="Proteomes" id="UP000824264">
    <property type="component" value="Unassembled WGS sequence"/>
</dbReference>